<dbReference type="EMBL" id="CP002693">
    <property type="protein sequence ID" value="AEE54521.1"/>
    <property type="molecule type" value="Genomic_DNA"/>
</dbReference>
<geneLocation type="plasmid" evidence="2 3">
    <name>pHALHY02</name>
</geneLocation>
<dbReference type="Gene3D" id="1.10.1220.10">
    <property type="entry name" value="Met repressor-like"/>
    <property type="match status" value="1"/>
</dbReference>
<dbReference type="InterPro" id="IPR013321">
    <property type="entry name" value="Arc_rbn_hlx_hlx"/>
</dbReference>
<evidence type="ECO:0000313" key="2">
    <source>
        <dbReference type="EMBL" id="AEE54521.1"/>
    </source>
</evidence>
<feature type="compositionally biased region" description="Polar residues" evidence="1">
    <location>
        <begin position="1"/>
        <end position="10"/>
    </location>
</feature>
<dbReference type="InterPro" id="IPR010985">
    <property type="entry name" value="Ribbon_hlx_hlx"/>
</dbReference>
<dbReference type="SUPFAM" id="SSF47598">
    <property type="entry name" value="Ribbon-helix-helix"/>
    <property type="match status" value="1"/>
</dbReference>
<reference evidence="2 3" key="1">
    <citation type="journal article" date="2011" name="Stand. Genomic Sci.">
        <title>Complete genome sequence of Haliscomenobacter hydrossis type strain (O).</title>
        <authorList>
            <consortium name="US DOE Joint Genome Institute (JGI-PGF)"/>
            <person name="Daligault H."/>
            <person name="Lapidus A."/>
            <person name="Zeytun A."/>
            <person name="Nolan M."/>
            <person name="Lucas S."/>
            <person name="Del Rio T.G."/>
            <person name="Tice H."/>
            <person name="Cheng J.F."/>
            <person name="Tapia R."/>
            <person name="Han C."/>
            <person name="Goodwin L."/>
            <person name="Pitluck S."/>
            <person name="Liolios K."/>
            <person name="Pagani I."/>
            <person name="Ivanova N."/>
            <person name="Huntemann M."/>
            <person name="Mavromatis K."/>
            <person name="Mikhailova N."/>
            <person name="Pati A."/>
            <person name="Chen A."/>
            <person name="Palaniappan K."/>
            <person name="Land M."/>
            <person name="Hauser L."/>
            <person name="Brambilla E.M."/>
            <person name="Rohde M."/>
            <person name="Verbarg S."/>
            <person name="Goker M."/>
            <person name="Bristow J."/>
            <person name="Eisen J.A."/>
            <person name="Markowitz V."/>
            <person name="Hugenholtz P."/>
            <person name="Kyrpides N.C."/>
            <person name="Klenk H.P."/>
            <person name="Woyke T."/>
        </authorList>
    </citation>
    <scope>NUCLEOTIDE SEQUENCE [LARGE SCALE GENOMIC DNA]</scope>
    <source>
        <strain evidence="3">ATCC 27775 / DSM 1100 / LMG 10767 / O</strain>
        <plasmid evidence="3">Plasmid pHALHY02</plasmid>
    </source>
</reference>
<feature type="region of interest" description="Disordered" evidence="1">
    <location>
        <begin position="1"/>
        <end position="24"/>
    </location>
</feature>
<dbReference type="AlphaFoldDB" id="F4L813"/>
<evidence type="ECO:0008006" key="4">
    <source>
        <dbReference type="Google" id="ProtNLM"/>
    </source>
</evidence>
<dbReference type="HOGENOM" id="CLU_2788100_0_0_10"/>
<evidence type="ECO:0000313" key="3">
    <source>
        <dbReference type="Proteomes" id="UP000008461"/>
    </source>
</evidence>
<dbReference type="GO" id="GO:0006355">
    <property type="term" value="P:regulation of DNA-templated transcription"/>
    <property type="evidence" value="ECO:0007669"/>
    <property type="project" value="InterPro"/>
</dbReference>
<organism evidence="2 3">
    <name type="scientific">Haliscomenobacter hydrossis (strain ATCC 27775 / DSM 1100 / LMG 10767 / O)</name>
    <dbReference type="NCBI Taxonomy" id="760192"/>
    <lineage>
        <taxon>Bacteria</taxon>
        <taxon>Pseudomonadati</taxon>
        <taxon>Bacteroidota</taxon>
        <taxon>Saprospiria</taxon>
        <taxon>Saprospirales</taxon>
        <taxon>Haliscomenobacteraceae</taxon>
        <taxon>Haliscomenobacter</taxon>
    </lineage>
</organism>
<dbReference type="KEGG" id="hhy:Halhy_6706"/>
<accession>F4L813</accession>
<proteinExistence type="predicted"/>
<sequence>MNQETNSTLAPGQKPAAPGTENVKRFTIDLPAELHATLKMKAAMMRMTMREYVIAIIEASLQEKSDAQ</sequence>
<name>F4L813_HALH1</name>
<protein>
    <recommendedName>
        <fullName evidence="4">Arc-like DNA binding domain-containing protein</fullName>
    </recommendedName>
</protein>
<keyword evidence="2" id="KW-0614">Plasmid</keyword>
<reference key="2">
    <citation type="submission" date="2011-04" db="EMBL/GenBank/DDBJ databases">
        <title>Complete sequence of plasmid 2 of Haliscomenobacter hydrossis DSM 1100.</title>
        <authorList>
            <consortium name="US DOE Joint Genome Institute (JGI-PGF)"/>
            <person name="Lucas S."/>
            <person name="Han J."/>
            <person name="Lapidus A."/>
            <person name="Bruce D."/>
            <person name="Goodwin L."/>
            <person name="Pitluck S."/>
            <person name="Peters L."/>
            <person name="Kyrpides N."/>
            <person name="Mavromatis K."/>
            <person name="Ivanova N."/>
            <person name="Ovchinnikova G."/>
            <person name="Pagani I."/>
            <person name="Daligault H."/>
            <person name="Detter J.C."/>
            <person name="Han C."/>
            <person name="Land M."/>
            <person name="Hauser L."/>
            <person name="Markowitz V."/>
            <person name="Cheng J.-F."/>
            <person name="Hugenholtz P."/>
            <person name="Woyke T."/>
            <person name="Wu D."/>
            <person name="Verbarg S."/>
            <person name="Frueling A."/>
            <person name="Brambilla E."/>
            <person name="Klenk H.-P."/>
            <person name="Eisen J.A."/>
        </authorList>
    </citation>
    <scope>NUCLEOTIDE SEQUENCE</scope>
    <source>
        <strain>DSM 1100</strain>
    </source>
</reference>
<dbReference type="Proteomes" id="UP000008461">
    <property type="component" value="Plasmid pHALHY02"/>
</dbReference>
<evidence type="ECO:0000256" key="1">
    <source>
        <dbReference type="SAM" id="MobiDB-lite"/>
    </source>
</evidence>
<dbReference type="RefSeq" id="WP_013769037.1">
    <property type="nucleotide sequence ID" value="NC_015512.1"/>
</dbReference>
<gene>
    <name evidence="2" type="ordered locus">Halhy_6706</name>
</gene>
<keyword evidence="3" id="KW-1185">Reference proteome</keyword>